<dbReference type="RefSeq" id="WP_071317737.1">
    <property type="nucleotide sequence ID" value="NZ_CP063356.2"/>
</dbReference>
<organism evidence="2 4">
    <name type="scientific">Anaerobacillus isosaccharinicus</name>
    <dbReference type="NCBI Taxonomy" id="1532552"/>
    <lineage>
        <taxon>Bacteria</taxon>
        <taxon>Bacillati</taxon>
        <taxon>Bacillota</taxon>
        <taxon>Bacilli</taxon>
        <taxon>Bacillales</taxon>
        <taxon>Bacillaceae</taxon>
        <taxon>Anaerobacillus</taxon>
    </lineage>
</organism>
<keyword evidence="4" id="KW-1185">Reference proteome</keyword>
<reference evidence="3 4" key="3">
    <citation type="journal article" date="2019" name="Int. J. Syst. Evol. Microbiol.">
        <title>Anaerobacillus isosaccharinicus sp. nov., an alkaliphilic bacterium which degrades isosaccharinic acid.</title>
        <authorList>
            <person name="Bassil N.M."/>
            <person name="Lloyd J.R."/>
        </authorList>
    </citation>
    <scope>NUCLEOTIDE SEQUENCE [LARGE SCALE GENOMIC DNA]</scope>
    <source>
        <strain evidence="3 4">NB2006</strain>
    </source>
</reference>
<keyword evidence="1" id="KW-0812">Transmembrane</keyword>
<feature type="transmembrane region" description="Helical" evidence="1">
    <location>
        <begin position="73"/>
        <end position="93"/>
    </location>
</feature>
<protein>
    <submittedName>
        <fullName evidence="2">Uncharacterized protein</fullName>
    </submittedName>
</protein>
<dbReference type="Proteomes" id="UP000180175">
    <property type="component" value="Chromosome"/>
</dbReference>
<feature type="transmembrane region" description="Helical" evidence="1">
    <location>
        <begin position="6"/>
        <end position="26"/>
    </location>
</feature>
<keyword evidence="1" id="KW-0472">Membrane</keyword>
<evidence type="ECO:0000256" key="1">
    <source>
        <dbReference type="SAM" id="Phobius"/>
    </source>
</evidence>
<feature type="transmembrane region" description="Helical" evidence="1">
    <location>
        <begin position="38"/>
        <end position="61"/>
    </location>
</feature>
<proteinExistence type="predicted"/>
<evidence type="ECO:0000313" key="3">
    <source>
        <dbReference type="EMBL" id="QOY35600.1"/>
    </source>
</evidence>
<evidence type="ECO:0000313" key="2">
    <source>
        <dbReference type="EMBL" id="OIJ12160.1"/>
    </source>
</evidence>
<dbReference type="EMBL" id="LQXD01000129">
    <property type="protein sequence ID" value="OIJ12160.1"/>
    <property type="molecule type" value="Genomic_DNA"/>
</dbReference>
<dbReference type="AlphaFoldDB" id="A0A1S2LIV2"/>
<reference evidence="2 4" key="1">
    <citation type="submission" date="2016-10" db="EMBL/GenBank/DDBJ databases">
        <title>Draft genome sequences of four alkaliphilic bacteria belonging to the Anaerobacillus genus.</title>
        <authorList>
            <person name="Bassil N.M."/>
            <person name="Lloyd J.R."/>
        </authorList>
    </citation>
    <scope>NUCLEOTIDE SEQUENCE [LARGE SCALE GENOMIC DNA]</scope>
    <source>
        <strain evidence="2 4">NB2006</strain>
    </source>
</reference>
<dbReference type="EMBL" id="CP063356">
    <property type="protein sequence ID" value="QOY35600.1"/>
    <property type="molecule type" value="Genomic_DNA"/>
</dbReference>
<reference evidence="3 4" key="2">
    <citation type="journal article" date="2017" name="Genome Announc.">
        <title>Draft Genome Sequences of Four Alkaliphilic Bacteria Belonging to the Anaerobacillus Genus.</title>
        <authorList>
            <person name="Bassil N.M."/>
            <person name="Lloyd J.R."/>
        </authorList>
    </citation>
    <scope>NUCLEOTIDE SEQUENCE [LARGE SCALE GENOMIC DNA]</scope>
    <source>
        <strain evidence="3 4">NB2006</strain>
    </source>
</reference>
<accession>A0A1S2LIV2</accession>
<name>A0A1S2LIV2_9BACI</name>
<reference evidence="3" key="4">
    <citation type="submission" date="2020-10" db="EMBL/GenBank/DDBJ databases">
        <authorList>
            <person name="Bassil N.M."/>
            <person name="Lloyd J.R."/>
        </authorList>
    </citation>
    <scope>NUCLEOTIDE SEQUENCE</scope>
    <source>
        <strain evidence="3">NB2006</strain>
    </source>
</reference>
<gene>
    <name evidence="3" type="ORF">AWH56_023480</name>
    <name evidence="2" type="ORF">AWH56_14405</name>
</gene>
<dbReference type="OrthoDB" id="9865180at2"/>
<dbReference type="KEGG" id="aia:AWH56_023480"/>
<evidence type="ECO:0000313" key="4">
    <source>
        <dbReference type="Proteomes" id="UP000180175"/>
    </source>
</evidence>
<keyword evidence="1" id="KW-1133">Transmembrane helix</keyword>
<sequence length="101" mass="11743">MQLDLLTVISTAAIAIVIFSPYIFRYNMRFENGKEVKLWVHLFSSKWFGATFIFLLLFGNYSEFTLVFVFNKITSTVIFSFFISLLGNFKLIISAQKFRSS</sequence>